<dbReference type="GO" id="GO:0008236">
    <property type="term" value="F:serine-type peptidase activity"/>
    <property type="evidence" value="ECO:0007669"/>
    <property type="project" value="UniProtKB-KW"/>
</dbReference>
<evidence type="ECO:0000256" key="2">
    <source>
        <dbReference type="ARBA" id="ARBA00023026"/>
    </source>
</evidence>
<evidence type="ECO:0000313" key="9">
    <source>
        <dbReference type="Proteomes" id="UP001530400"/>
    </source>
</evidence>
<name>A0ABD3PLF6_9STRA</name>
<feature type="domain" description="Peptidase S1" evidence="7">
    <location>
        <begin position="35"/>
        <end position="318"/>
    </location>
</feature>
<protein>
    <recommendedName>
        <fullName evidence="7">Peptidase S1 domain-containing protein</fullName>
    </recommendedName>
</protein>
<dbReference type="PROSITE" id="PS00134">
    <property type="entry name" value="TRYPSIN_HIS"/>
    <property type="match status" value="1"/>
</dbReference>
<dbReference type="InterPro" id="IPR001314">
    <property type="entry name" value="Peptidase_S1A"/>
</dbReference>
<dbReference type="EMBL" id="JALLPJ020000548">
    <property type="protein sequence ID" value="KAL3788840.1"/>
    <property type="molecule type" value="Genomic_DNA"/>
</dbReference>
<keyword evidence="3" id="KW-1015">Disulfide bond</keyword>
<feature type="signal peptide" evidence="6">
    <location>
        <begin position="1"/>
        <end position="18"/>
    </location>
</feature>
<feature type="region of interest" description="Disordered" evidence="5">
    <location>
        <begin position="324"/>
        <end position="350"/>
    </location>
</feature>
<keyword evidence="6" id="KW-0732">Signal</keyword>
<dbReference type="InterPro" id="IPR009003">
    <property type="entry name" value="Peptidase_S1_PA"/>
</dbReference>
<dbReference type="InterPro" id="IPR050430">
    <property type="entry name" value="Peptidase_S1"/>
</dbReference>
<dbReference type="PROSITE" id="PS50240">
    <property type="entry name" value="TRYPSIN_DOM"/>
    <property type="match status" value="1"/>
</dbReference>
<dbReference type="SMART" id="SM00020">
    <property type="entry name" value="Tryp_SPc"/>
    <property type="match status" value="1"/>
</dbReference>
<dbReference type="PANTHER" id="PTHR24276:SF91">
    <property type="entry name" value="AT26814P-RELATED"/>
    <property type="match status" value="1"/>
</dbReference>
<dbReference type="PANTHER" id="PTHR24276">
    <property type="entry name" value="POLYSERASE-RELATED"/>
    <property type="match status" value="1"/>
</dbReference>
<evidence type="ECO:0000256" key="3">
    <source>
        <dbReference type="ARBA" id="ARBA00023157"/>
    </source>
</evidence>
<dbReference type="Pfam" id="PF00089">
    <property type="entry name" value="Trypsin"/>
    <property type="match status" value="1"/>
</dbReference>
<dbReference type="InterPro" id="IPR033116">
    <property type="entry name" value="TRYPSIN_SER"/>
</dbReference>
<gene>
    <name evidence="8" type="ORF">ACHAWO_008165</name>
</gene>
<dbReference type="InterPro" id="IPR043504">
    <property type="entry name" value="Peptidase_S1_PA_chymotrypsin"/>
</dbReference>
<evidence type="ECO:0000256" key="1">
    <source>
        <dbReference type="ARBA" id="ARBA00007664"/>
    </source>
</evidence>
<evidence type="ECO:0000313" key="8">
    <source>
        <dbReference type="EMBL" id="KAL3788840.1"/>
    </source>
</evidence>
<evidence type="ECO:0000256" key="6">
    <source>
        <dbReference type="SAM" id="SignalP"/>
    </source>
</evidence>
<dbReference type="Proteomes" id="UP001530400">
    <property type="component" value="Unassembled WGS sequence"/>
</dbReference>
<comment type="similarity">
    <text evidence="1">Belongs to the peptidase S1 family.</text>
</comment>
<dbReference type="AlphaFoldDB" id="A0ABD3PLF6"/>
<dbReference type="SUPFAM" id="SSF50494">
    <property type="entry name" value="Trypsin-like serine proteases"/>
    <property type="match status" value="1"/>
</dbReference>
<proteinExistence type="inferred from homology"/>
<evidence type="ECO:0000256" key="4">
    <source>
        <dbReference type="RuleBase" id="RU363034"/>
    </source>
</evidence>
<sequence>MNLYKAFLSMVLIGMAFGQDEIEMKDADEDSPQEIVGGKELSKKDRANRPFLVNVGRTHPNPTIGDVYLCGGSVISSRAILTAAHCHYDNSNPLNPWVWRQAQWIDFFRYDKTDAVGTKGIVRTFLPPGSCVVHTGFTPWAPGPGGTFNQDVAICFLPAPAPARATPITLNTDQNVPAPGAPLDWAGWGSRSEADHPNEPQATVETPTPFVTTLNYITNLACESDPYDWRNHLTTSMMCAAAPGTASCHGDSGGPLTLGGPNGGMLTPVVQVGIGSHHGPGNLLSPSNCLMETQPTRNYPGVWVRVSDVWPWITNTVCVRTGEMCPTPPTPTPPTPASKSSKNTKRMIRN</sequence>
<dbReference type="InterPro" id="IPR001254">
    <property type="entry name" value="Trypsin_dom"/>
</dbReference>
<evidence type="ECO:0000256" key="5">
    <source>
        <dbReference type="SAM" id="MobiDB-lite"/>
    </source>
</evidence>
<organism evidence="8 9">
    <name type="scientific">Cyclotella atomus</name>
    <dbReference type="NCBI Taxonomy" id="382360"/>
    <lineage>
        <taxon>Eukaryota</taxon>
        <taxon>Sar</taxon>
        <taxon>Stramenopiles</taxon>
        <taxon>Ochrophyta</taxon>
        <taxon>Bacillariophyta</taxon>
        <taxon>Coscinodiscophyceae</taxon>
        <taxon>Thalassiosirophycidae</taxon>
        <taxon>Stephanodiscales</taxon>
        <taxon>Stephanodiscaceae</taxon>
        <taxon>Cyclotella</taxon>
    </lineage>
</organism>
<accession>A0ABD3PLF6</accession>
<dbReference type="PRINTS" id="PR00722">
    <property type="entry name" value="CHYMOTRYPSIN"/>
</dbReference>
<reference evidence="8 9" key="1">
    <citation type="submission" date="2024-10" db="EMBL/GenBank/DDBJ databases">
        <title>Updated reference genomes for cyclostephanoid diatoms.</title>
        <authorList>
            <person name="Roberts W.R."/>
            <person name="Alverson A.J."/>
        </authorList>
    </citation>
    <scope>NUCLEOTIDE SEQUENCE [LARGE SCALE GENOMIC DNA]</scope>
    <source>
        <strain evidence="8 9">AJA010-31</strain>
    </source>
</reference>
<keyword evidence="4" id="KW-0645">Protease</keyword>
<keyword evidence="9" id="KW-1185">Reference proteome</keyword>
<keyword evidence="4" id="KW-0720">Serine protease</keyword>
<evidence type="ECO:0000259" key="7">
    <source>
        <dbReference type="PROSITE" id="PS50240"/>
    </source>
</evidence>
<feature type="chain" id="PRO_5044893802" description="Peptidase S1 domain-containing protein" evidence="6">
    <location>
        <begin position="19"/>
        <end position="350"/>
    </location>
</feature>
<comment type="caution">
    <text evidence="8">The sequence shown here is derived from an EMBL/GenBank/DDBJ whole genome shotgun (WGS) entry which is preliminary data.</text>
</comment>
<keyword evidence="2" id="KW-0843">Virulence</keyword>
<feature type="compositionally biased region" description="Pro residues" evidence="5">
    <location>
        <begin position="326"/>
        <end position="336"/>
    </location>
</feature>
<keyword evidence="4" id="KW-0378">Hydrolase</keyword>
<dbReference type="GO" id="GO:0006508">
    <property type="term" value="P:proteolysis"/>
    <property type="evidence" value="ECO:0007669"/>
    <property type="project" value="UniProtKB-KW"/>
</dbReference>
<dbReference type="PROSITE" id="PS00135">
    <property type="entry name" value="TRYPSIN_SER"/>
    <property type="match status" value="1"/>
</dbReference>
<dbReference type="Gene3D" id="2.40.10.10">
    <property type="entry name" value="Trypsin-like serine proteases"/>
    <property type="match status" value="1"/>
</dbReference>
<dbReference type="InterPro" id="IPR018114">
    <property type="entry name" value="TRYPSIN_HIS"/>
</dbReference>